<name>A0A1G4Y9C3_9ACTN</name>
<protein>
    <submittedName>
        <fullName evidence="2">CDP-diacylglycerol--glycerol-3-phosphate 3-phosphatidyltransferase</fullName>
    </submittedName>
</protein>
<dbReference type="InterPro" id="IPR043130">
    <property type="entry name" value="CDP-OH_PTrfase_TM_dom"/>
</dbReference>
<feature type="transmembrane region" description="Helical" evidence="1">
    <location>
        <begin position="117"/>
        <end position="142"/>
    </location>
</feature>
<dbReference type="GO" id="GO:0016020">
    <property type="term" value="C:membrane"/>
    <property type="evidence" value="ECO:0007669"/>
    <property type="project" value="InterPro"/>
</dbReference>
<keyword evidence="1" id="KW-1133">Transmembrane helix</keyword>
<feature type="transmembrane region" description="Helical" evidence="1">
    <location>
        <begin position="194"/>
        <end position="213"/>
    </location>
</feature>
<sequence>MPPYLSREEYFTAWSQWHGGTDPRSSPVVRGWLTLAHTLARPLAGLSPLVVTLVGLLVAAAAVGPAAAGGAWLLLAGALVGASGLLDSLDGALAIAGGRASRRGFVLDSAVDRLTEVAYAAAFWVAGAPGWLAVVFGALCWFPDYLRARAGQAGVEETGAISVWERPARVAVAGMSLVGAGVASVVGLHGLVVVLGAAAGAVLGAVGSIQLAVQLRRALG</sequence>
<dbReference type="GO" id="GO:0016780">
    <property type="term" value="F:phosphotransferase activity, for other substituted phosphate groups"/>
    <property type="evidence" value="ECO:0007669"/>
    <property type="project" value="InterPro"/>
</dbReference>
<keyword evidence="1" id="KW-0472">Membrane</keyword>
<feature type="transmembrane region" description="Helical" evidence="1">
    <location>
        <begin position="71"/>
        <end position="97"/>
    </location>
</feature>
<dbReference type="InterPro" id="IPR000462">
    <property type="entry name" value="CDP-OH_P_trans"/>
</dbReference>
<dbReference type="AlphaFoldDB" id="A0A1G4Y9C3"/>
<evidence type="ECO:0000313" key="3">
    <source>
        <dbReference type="Proteomes" id="UP000198981"/>
    </source>
</evidence>
<dbReference type="Gene3D" id="1.20.120.1760">
    <property type="match status" value="1"/>
</dbReference>
<evidence type="ECO:0000313" key="2">
    <source>
        <dbReference type="EMBL" id="SCX50040.1"/>
    </source>
</evidence>
<evidence type="ECO:0000256" key="1">
    <source>
        <dbReference type="SAM" id="Phobius"/>
    </source>
</evidence>
<feature type="transmembrane region" description="Helical" evidence="1">
    <location>
        <begin position="43"/>
        <end position="64"/>
    </location>
</feature>
<keyword evidence="1" id="KW-0812">Transmembrane</keyword>
<organism evidence="2 3">
    <name type="scientific">Klenkia marina</name>
    <dbReference type="NCBI Taxonomy" id="1960309"/>
    <lineage>
        <taxon>Bacteria</taxon>
        <taxon>Bacillati</taxon>
        <taxon>Actinomycetota</taxon>
        <taxon>Actinomycetes</taxon>
        <taxon>Geodermatophilales</taxon>
        <taxon>Geodermatophilaceae</taxon>
        <taxon>Klenkia</taxon>
    </lineage>
</organism>
<dbReference type="EMBL" id="FMUH01000003">
    <property type="protein sequence ID" value="SCX50040.1"/>
    <property type="molecule type" value="Genomic_DNA"/>
</dbReference>
<proteinExistence type="predicted"/>
<keyword evidence="3" id="KW-1185">Reference proteome</keyword>
<gene>
    <name evidence="2" type="ORF">SAMN03159343_2327</name>
</gene>
<dbReference type="RefSeq" id="WP_243469871.1">
    <property type="nucleotide sequence ID" value="NZ_FMUH01000003.1"/>
</dbReference>
<reference evidence="3" key="1">
    <citation type="submission" date="2016-10" db="EMBL/GenBank/DDBJ databases">
        <authorList>
            <person name="Varghese N."/>
            <person name="Submissions S."/>
        </authorList>
    </citation>
    <scope>NUCLEOTIDE SEQUENCE [LARGE SCALE GENOMIC DNA]</scope>
    <source>
        <strain evidence="3">DSM 45722</strain>
    </source>
</reference>
<dbReference type="Pfam" id="PF01066">
    <property type="entry name" value="CDP-OH_P_transf"/>
    <property type="match status" value="1"/>
</dbReference>
<dbReference type="STRING" id="1960309.SAMN03159343_2327"/>
<accession>A0A1G4Y9C3</accession>
<dbReference type="GO" id="GO:0008654">
    <property type="term" value="P:phospholipid biosynthetic process"/>
    <property type="evidence" value="ECO:0007669"/>
    <property type="project" value="InterPro"/>
</dbReference>
<dbReference type="Proteomes" id="UP000198981">
    <property type="component" value="Unassembled WGS sequence"/>
</dbReference>
<keyword evidence="2" id="KW-0808">Transferase</keyword>